<protein>
    <submittedName>
        <fullName evidence="3">Uncharacterized protein LOC106751983</fullName>
    </submittedName>
</protein>
<dbReference type="AlphaFoldDB" id="A0A6P3YGA2"/>
<name>A0A6P3YGA2_DINQU</name>
<reference evidence="3" key="1">
    <citation type="submission" date="2025-08" db="UniProtKB">
        <authorList>
            <consortium name="RefSeq"/>
        </authorList>
    </citation>
    <scope>IDENTIFICATION</scope>
</reference>
<dbReference type="Proteomes" id="UP000515204">
    <property type="component" value="Unplaced"/>
</dbReference>
<evidence type="ECO:0000256" key="1">
    <source>
        <dbReference type="SAM" id="SignalP"/>
    </source>
</evidence>
<evidence type="ECO:0000313" key="2">
    <source>
        <dbReference type="Proteomes" id="UP000515204"/>
    </source>
</evidence>
<proteinExistence type="predicted"/>
<dbReference type="GeneID" id="106751983"/>
<accession>A0A6P3YGA2</accession>
<keyword evidence="2" id="KW-1185">Reference proteome</keyword>
<dbReference type="KEGG" id="dqu:106751983"/>
<feature type="chain" id="PRO_5028334608" evidence="1">
    <location>
        <begin position="26"/>
        <end position="111"/>
    </location>
</feature>
<sequence length="111" mass="12449">MRFYSPGRALSALFLLVALTCATQGASLRARRSFLEDIGNTLSNIGETIKDTAKTGFERIESVFKTSTDPETVTLEPVENTTDYRQIITTPIRCPPNHVVVNKRCREMLTR</sequence>
<dbReference type="OrthoDB" id="7615767at2759"/>
<feature type="signal peptide" evidence="1">
    <location>
        <begin position="1"/>
        <end position="25"/>
    </location>
</feature>
<dbReference type="RefSeq" id="XP_014488812.1">
    <property type="nucleotide sequence ID" value="XM_014633326.1"/>
</dbReference>
<organism evidence="2 3">
    <name type="scientific">Dinoponera quadriceps</name>
    <name type="common">South American ant</name>
    <dbReference type="NCBI Taxonomy" id="609295"/>
    <lineage>
        <taxon>Eukaryota</taxon>
        <taxon>Metazoa</taxon>
        <taxon>Ecdysozoa</taxon>
        <taxon>Arthropoda</taxon>
        <taxon>Hexapoda</taxon>
        <taxon>Insecta</taxon>
        <taxon>Pterygota</taxon>
        <taxon>Neoptera</taxon>
        <taxon>Endopterygota</taxon>
        <taxon>Hymenoptera</taxon>
        <taxon>Apocrita</taxon>
        <taxon>Aculeata</taxon>
        <taxon>Formicoidea</taxon>
        <taxon>Formicidae</taxon>
        <taxon>Ponerinae</taxon>
        <taxon>Ponerini</taxon>
        <taxon>Dinoponera</taxon>
    </lineage>
</organism>
<evidence type="ECO:0000313" key="3">
    <source>
        <dbReference type="RefSeq" id="XP_014488812.1"/>
    </source>
</evidence>
<gene>
    <name evidence="3" type="primary">LOC106751983</name>
</gene>
<keyword evidence="1" id="KW-0732">Signal</keyword>